<proteinExistence type="predicted"/>
<organism evidence="2 3">
    <name type="scientific">Stylophora pistillata</name>
    <name type="common">Smooth cauliflower coral</name>
    <dbReference type="NCBI Taxonomy" id="50429"/>
    <lineage>
        <taxon>Eukaryota</taxon>
        <taxon>Metazoa</taxon>
        <taxon>Cnidaria</taxon>
        <taxon>Anthozoa</taxon>
        <taxon>Hexacorallia</taxon>
        <taxon>Scleractinia</taxon>
        <taxon>Astrocoeniina</taxon>
        <taxon>Pocilloporidae</taxon>
        <taxon>Stylophora</taxon>
    </lineage>
</organism>
<sequence>MILLVLAITVAFGRLPQIDAALPNVGKCTFLEYYCALREYESHFFKSLYQVQDVDCGLQFWMLYYRSLQTAVTCESTSKPLEVGNIREFQTLYCNGLDLEIPLMFSLSPCSSSHKQKVDQCIREFSNLFQSGVSKTSLCRIRAKAKVCVALSWQTLCDQSDEVNGIFNQVIGDFNPFCKDDKDPWSTESDSCAPYRIPYRGPVCQNCTRKTLKSSSESRGAKKCGAQITHDVAFLSLTYFVHLAAILLLDYLII</sequence>
<protein>
    <submittedName>
        <fullName evidence="2">Uncharacterized protein</fullName>
    </submittedName>
</protein>
<dbReference type="AlphaFoldDB" id="A0A2B4S9K7"/>
<keyword evidence="1" id="KW-0732">Signal</keyword>
<name>A0A2B4S9K7_STYPI</name>
<dbReference type="EMBL" id="LSMT01000150">
    <property type="protein sequence ID" value="PFX25480.1"/>
    <property type="molecule type" value="Genomic_DNA"/>
</dbReference>
<accession>A0A2B4S9K7</accession>
<keyword evidence="3" id="KW-1185">Reference proteome</keyword>
<evidence type="ECO:0000313" key="2">
    <source>
        <dbReference type="EMBL" id="PFX25480.1"/>
    </source>
</evidence>
<evidence type="ECO:0000313" key="3">
    <source>
        <dbReference type="Proteomes" id="UP000225706"/>
    </source>
</evidence>
<evidence type="ECO:0000256" key="1">
    <source>
        <dbReference type="SAM" id="SignalP"/>
    </source>
</evidence>
<feature type="signal peptide" evidence="1">
    <location>
        <begin position="1"/>
        <end position="20"/>
    </location>
</feature>
<feature type="chain" id="PRO_5013242281" evidence="1">
    <location>
        <begin position="21"/>
        <end position="254"/>
    </location>
</feature>
<comment type="caution">
    <text evidence="2">The sequence shown here is derived from an EMBL/GenBank/DDBJ whole genome shotgun (WGS) entry which is preliminary data.</text>
</comment>
<reference evidence="3" key="1">
    <citation type="journal article" date="2017" name="bioRxiv">
        <title>Comparative analysis of the genomes of Stylophora pistillata and Acropora digitifera provides evidence for extensive differences between species of corals.</title>
        <authorList>
            <person name="Voolstra C.R."/>
            <person name="Li Y."/>
            <person name="Liew Y.J."/>
            <person name="Baumgarten S."/>
            <person name="Zoccola D."/>
            <person name="Flot J.-F."/>
            <person name="Tambutte S."/>
            <person name="Allemand D."/>
            <person name="Aranda M."/>
        </authorList>
    </citation>
    <scope>NUCLEOTIDE SEQUENCE [LARGE SCALE GENOMIC DNA]</scope>
</reference>
<dbReference type="OrthoDB" id="5967384at2759"/>
<gene>
    <name evidence="2" type="ORF">AWC38_SpisGene9872</name>
</gene>
<dbReference type="Proteomes" id="UP000225706">
    <property type="component" value="Unassembled WGS sequence"/>
</dbReference>